<dbReference type="GO" id="GO:0032991">
    <property type="term" value="C:protein-containing complex"/>
    <property type="evidence" value="ECO:0007669"/>
    <property type="project" value="TreeGrafter"/>
</dbReference>
<reference evidence="1" key="1">
    <citation type="submission" date="2021-12" db="EMBL/GenBank/DDBJ databases">
        <authorList>
            <person name="King R."/>
        </authorList>
    </citation>
    <scope>NUCLEOTIDE SEQUENCE</scope>
</reference>
<name>A0A9N9W862_9NEOP</name>
<dbReference type="PANTHER" id="PTHR14614:SF130">
    <property type="entry name" value="PROTEIN-LYSINE N-METHYLTRANSFERASE EEF2KMT"/>
    <property type="match status" value="1"/>
</dbReference>
<accession>A0A9N9W862</accession>
<dbReference type="Proteomes" id="UP001153714">
    <property type="component" value="Chromosome 11"/>
</dbReference>
<dbReference type="PANTHER" id="PTHR14614">
    <property type="entry name" value="HEPATOCELLULAR CARCINOMA-ASSOCIATED ANTIGEN"/>
    <property type="match status" value="1"/>
</dbReference>
<dbReference type="InterPro" id="IPR019410">
    <property type="entry name" value="Methyltransf_16"/>
</dbReference>
<organism evidence="1 2">
    <name type="scientific">Diatraea saccharalis</name>
    <name type="common">sugarcane borer</name>
    <dbReference type="NCBI Taxonomy" id="40085"/>
    <lineage>
        <taxon>Eukaryota</taxon>
        <taxon>Metazoa</taxon>
        <taxon>Ecdysozoa</taxon>
        <taxon>Arthropoda</taxon>
        <taxon>Hexapoda</taxon>
        <taxon>Insecta</taxon>
        <taxon>Pterygota</taxon>
        <taxon>Neoptera</taxon>
        <taxon>Endopterygota</taxon>
        <taxon>Lepidoptera</taxon>
        <taxon>Glossata</taxon>
        <taxon>Ditrysia</taxon>
        <taxon>Pyraloidea</taxon>
        <taxon>Crambidae</taxon>
        <taxon>Crambinae</taxon>
        <taxon>Diatraea</taxon>
    </lineage>
</organism>
<dbReference type="SUPFAM" id="SSF53335">
    <property type="entry name" value="S-adenosyl-L-methionine-dependent methyltransferases"/>
    <property type="match status" value="1"/>
</dbReference>
<dbReference type="Gene3D" id="3.40.50.150">
    <property type="entry name" value="Vaccinia Virus protein VP39"/>
    <property type="match status" value="1"/>
</dbReference>
<protein>
    <recommendedName>
        <fullName evidence="3">Protein-lysine N-methyltransferase EEF2KMT</fullName>
    </recommendedName>
</protein>
<evidence type="ECO:0008006" key="3">
    <source>
        <dbReference type="Google" id="ProtNLM"/>
    </source>
</evidence>
<gene>
    <name evidence="1" type="ORF">DIATSA_LOCUS2006</name>
</gene>
<dbReference type="EMBL" id="OU893342">
    <property type="protein sequence ID" value="CAG9783869.1"/>
    <property type="molecule type" value="Genomic_DNA"/>
</dbReference>
<dbReference type="Pfam" id="PF10294">
    <property type="entry name" value="Methyltransf_16"/>
    <property type="match status" value="1"/>
</dbReference>
<evidence type="ECO:0000313" key="1">
    <source>
        <dbReference type="EMBL" id="CAG9783869.1"/>
    </source>
</evidence>
<dbReference type="InterPro" id="IPR029063">
    <property type="entry name" value="SAM-dependent_MTases_sf"/>
</dbReference>
<dbReference type="OrthoDB" id="194386at2759"/>
<evidence type="ECO:0000313" key="2">
    <source>
        <dbReference type="Proteomes" id="UP001153714"/>
    </source>
</evidence>
<keyword evidence="2" id="KW-1185">Reference proteome</keyword>
<reference evidence="1" key="2">
    <citation type="submission" date="2022-10" db="EMBL/GenBank/DDBJ databases">
        <authorList>
            <consortium name="ENA_rothamsted_submissions"/>
            <consortium name="culmorum"/>
            <person name="King R."/>
        </authorList>
    </citation>
    <scope>NUCLEOTIDE SEQUENCE</scope>
</reference>
<sequence length="325" mass="38169">MIPIKSESSVLTNLIRKFYYGNLDISLEDKDINELTWDRQEEFLNETINNNVTKKYPIKIDFIKLFFKKLIGYLESKQDVHDDFYRYLCKIMNSENETFYYRHYIIGDNYMNRIIIRETNNLVLNGTTGMRTWEAALMLVDWALSNEDLFRNKHILELGSGVGFTGVAIAKFCQPETVIMSDCHDEVLNVAEENISINFPGLQRQVTSYAKMFKNTNVNIGVMNLDWTDVSILPHEICPEIIVGADIIYDPTILESLSKVFEKFFNKNRNLVIYIAGIIRNEETFKQFLNTIEAVNFKIEYIEHVKNVYIDWNRNIKKYLLKIKL</sequence>
<proteinExistence type="predicted"/>
<dbReference type="AlphaFoldDB" id="A0A9N9W862"/>